<dbReference type="InterPro" id="IPR046373">
    <property type="entry name" value="Acyl-CoA_Oxase/DH_mid-dom_sf"/>
</dbReference>
<evidence type="ECO:0000259" key="7">
    <source>
        <dbReference type="Pfam" id="PF00441"/>
    </source>
</evidence>
<name>A0ABV7LBE3_9PROT</name>
<dbReference type="InterPro" id="IPR052166">
    <property type="entry name" value="Diverse_Acyl-CoA_DH"/>
</dbReference>
<dbReference type="RefSeq" id="WP_379907072.1">
    <property type="nucleotide sequence ID" value="NZ_JBHRTR010000054.1"/>
</dbReference>
<feature type="domain" description="Acyl-CoA dehydrogenase/oxidase C-terminal" evidence="7">
    <location>
        <begin position="283"/>
        <end position="451"/>
    </location>
</feature>
<proteinExistence type="inferred from homology"/>
<gene>
    <name evidence="11" type="ORF">ACFOGJ_30270</name>
</gene>
<evidence type="ECO:0000256" key="3">
    <source>
        <dbReference type="ARBA" id="ARBA00022630"/>
    </source>
</evidence>
<dbReference type="Gene3D" id="2.40.110.10">
    <property type="entry name" value="Butyryl-CoA Dehydrogenase, subunit A, domain 2"/>
    <property type="match status" value="1"/>
</dbReference>
<evidence type="ECO:0000259" key="9">
    <source>
        <dbReference type="Pfam" id="PF02771"/>
    </source>
</evidence>
<dbReference type="SUPFAM" id="SSF47203">
    <property type="entry name" value="Acyl-CoA dehydrogenase C-terminal domain-like"/>
    <property type="match status" value="1"/>
</dbReference>
<dbReference type="PANTHER" id="PTHR42803:SF1">
    <property type="entry name" value="BROAD-SPECIFICITY LINEAR ACYL-COA DEHYDROGENASE FADE5"/>
    <property type="match status" value="1"/>
</dbReference>
<organism evidence="11 12">
    <name type="scientific">Marinibaculum pumilum</name>
    <dbReference type="NCBI Taxonomy" id="1766165"/>
    <lineage>
        <taxon>Bacteria</taxon>
        <taxon>Pseudomonadati</taxon>
        <taxon>Pseudomonadota</taxon>
        <taxon>Alphaproteobacteria</taxon>
        <taxon>Rhodospirillales</taxon>
        <taxon>Rhodospirillaceae</taxon>
        <taxon>Marinibaculum</taxon>
    </lineage>
</organism>
<dbReference type="SUPFAM" id="SSF56645">
    <property type="entry name" value="Acyl-CoA dehydrogenase NM domain-like"/>
    <property type="match status" value="1"/>
</dbReference>
<keyword evidence="12" id="KW-1185">Reference proteome</keyword>
<dbReference type="Pfam" id="PF12806">
    <property type="entry name" value="Acyl-CoA_dh_C"/>
    <property type="match status" value="1"/>
</dbReference>
<dbReference type="InterPro" id="IPR009075">
    <property type="entry name" value="AcylCo_DH/oxidase_C"/>
</dbReference>
<dbReference type="Gene3D" id="1.10.540.10">
    <property type="entry name" value="Acyl-CoA dehydrogenase/oxidase, N-terminal domain"/>
    <property type="match status" value="1"/>
</dbReference>
<evidence type="ECO:0000256" key="4">
    <source>
        <dbReference type="ARBA" id="ARBA00022827"/>
    </source>
</evidence>
<dbReference type="InterPro" id="IPR009100">
    <property type="entry name" value="AcylCoA_DH/oxidase_NM_dom_sf"/>
</dbReference>
<keyword evidence="5 6" id="KW-0560">Oxidoreductase</keyword>
<dbReference type="EMBL" id="JBHRTR010000054">
    <property type="protein sequence ID" value="MFC3231572.1"/>
    <property type="molecule type" value="Genomic_DNA"/>
</dbReference>
<dbReference type="InterPro" id="IPR013786">
    <property type="entry name" value="AcylCoA_DH/ox_N"/>
</dbReference>
<keyword evidence="3 6" id="KW-0285">Flavoprotein</keyword>
<dbReference type="InterPro" id="IPR025878">
    <property type="entry name" value="Acyl-CoA_dh-like_C_dom"/>
</dbReference>
<comment type="caution">
    <text evidence="11">The sequence shown here is derived from an EMBL/GenBank/DDBJ whole genome shotgun (WGS) entry which is preliminary data.</text>
</comment>
<evidence type="ECO:0000256" key="1">
    <source>
        <dbReference type="ARBA" id="ARBA00001974"/>
    </source>
</evidence>
<dbReference type="GO" id="GO:0016491">
    <property type="term" value="F:oxidoreductase activity"/>
    <property type="evidence" value="ECO:0007669"/>
    <property type="project" value="UniProtKB-KW"/>
</dbReference>
<comment type="cofactor">
    <cofactor evidence="1 6">
        <name>FAD</name>
        <dbReference type="ChEBI" id="CHEBI:57692"/>
    </cofactor>
</comment>
<dbReference type="InterPro" id="IPR037069">
    <property type="entry name" value="AcylCoA_DH/ox_N_sf"/>
</dbReference>
<evidence type="ECO:0000313" key="12">
    <source>
        <dbReference type="Proteomes" id="UP001595528"/>
    </source>
</evidence>
<keyword evidence="4 6" id="KW-0274">FAD</keyword>
<protein>
    <submittedName>
        <fullName evidence="11">Acyl-CoA dehydrogenase</fullName>
        <ecNumber evidence="11">1.3.8.-</ecNumber>
    </submittedName>
</protein>
<evidence type="ECO:0000256" key="6">
    <source>
        <dbReference type="RuleBase" id="RU362125"/>
    </source>
</evidence>
<sequence length="597" mass="63086">MSYTAPLTDMRFALDHIAGLPALASLPAYEAAEADVVTAVLEEAAKLAENVFAPLNRVGDEDGAKIENGVVRTSPGFPDAYRQFREGGWNSVPVSAEMGGGGLPWAVAIAVQEMLSSANMAITLCPILTQGGIEALLAHGSDMQKERYLPKLISGEWTATMNLTEPQAGSDVGALRTKAEPQDDGSYRITGTKIFISFGDHDMAENIVHLVLARLPGAPAGTKGISLFLVPKFLVNEDGSLGAQNDLRPVSLEHKMGIHGSPTCVMSFGDQGGATGWMIGPENGGMRCMFTMMNNARLAVGLQGLSVAERAWQQARAFAQERRQGRAAGGSADQASPIIDHPDVRRMLLLMKSQTEAMRALIYLNAGCIDRAHHAGSEAERAEAQALVDLLTPVSKAWCTDLGVEIASLGVQVHGGMGYVEETGAAQYYRDARIAPIYEGTNGIQALDLMTRKLPLQGGGVVQALLAQIRADCAALSGRDEAAFGDIHRHLQPAVEALDKVTRAVLQGLSGDIAGTIGGATPFLRMMGTVLGGWLLAKSAIAAREADPQGDRAFTRAKVETARFYATQVLSQAPGMAPAVLEGAESLASFDTDLLVA</sequence>
<dbReference type="EC" id="1.3.8.-" evidence="11"/>
<feature type="domain" description="Acyl-CoA oxidase/dehydrogenase middle" evidence="8">
    <location>
        <begin position="161"/>
        <end position="269"/>
    </location>
</feature>
<evidence type="ECO:0000313" key="11">
    <source>
        <dbReference type="EMBL" id="MFC3231572.1"/>
    </source>
</evidence>
<dbReference type="Proteomes" id="UP001595528">
    <property type="component" value="Unassembled WGS sequence"/>
</dbReference>
<evidence type="ECO:0000256" key="5">
    <source>
        <dbReference type="ARBA" id="ARBA00023002"/>
    </source>
</evidence>
<reference evidence="12" key="1">
    <citation type="journal article" date="2019" name="Int. J. Syst. Evol. Microbiol.">
        <title>The Global Catalogue of Microorganisms (GCM) 10K type strain sequencing project: providing services to taxonomists for standard genome sequencing and annotation.</title>
        <authorList>
            <consortium name="The Broad Institute Genomics Platform"/>
            <consortium name="The Broad Institute Genome Sequencing Center for Infectious Disease"/>
            <person name="Wu L."/>
            <person name="Ma J."/>
        </authorList>
    </citation>
    <scope>NUCLEOTIDE SEQUENCE [LARGE SCALE GENOMIC DNA]</scope>
    <source>
        <strain evidence="12">KCTC 42964</strain>
    </source>
</reference>
<dbReference type="Pfam" id="PF02771">
    <property type="entry name" value="Acyl-CoA_dh_N"/>
    <property type="match status" value="1"/>
</dbReference>
<dbReference type="PANTHER" id="PTHR42803">
    <property type="entry name" value="ACYL-COA DEHYDROGENASE"/>
    <property type="match status" value="1"/>
</dbReference>
<dbReference type="Gene3D" id="1.20.140.10">
    <property type="entry name" value="Butyryl-CoA Dehydrogenase, subunit A, domain 3"/>
    <property type="match status" value="1"/>
</dbReference>
<dbReference type="Pfam" id="PF02770">
    <property type="entry name" value="Acyl-CoA_dh_M"/>
    <property type="match status" value="1"/>
</dbReference>
<comment type="similarity">
    <text evidence="2 6">Belongs to the acyl-CoA dehydrogenase family.</text>
</comment>
<feature type="domain" description="Acyl-CoA dehydrogenase/oxidase N-terminal" evidence="9">
    <location>
        <begin position="42"/>
        <end position="156"/>
    </location>
</feature>
<evidence type="ECO:0000259" key="8">
    <source>
        <dbReference type="Pfam" id="PF02770"/>
    </source>
</evidence>
<feature type="domain" description="Acetyl-CoA dehydrogenase-like C-terminal" evidence="10">
    <location>
        <begin position="465"/>
        <end position="590"/>
    </location>
</feature>
<evidence type="ECO:0000259" key="10">
    <source>
        <dbReference type="Pfam" id="PF12806"/>
    </source>
</evidence>
<evidence type="ECO:0000256" key="2">
    <source>
        <dbReference type="ARBA" id="ARBA00009347"/>
    </source>
</evidence>
<dbReference type="InterPro" id="IPR006091">
    <property type="entry name" value="Acyl-CoA_Oxase/DH_mid-dom"/>
</dbReference>
<dbReference type="InterPro" id="IPR036250">
    <property type="entry name" value="AcylCo_DH-like_C"/>
</dbReference>
<accession>A0ABV7LBE3</accession>
<dbReference type="Pfam" id="PF00441">
    <property type="entry name" value="Acyl-CoA_dh_1"/>
    <property type="match status" value="1"/>
</dbReference>